<name>A0A1X7MNX8_9HYPH</name>
<evidence type="ECO:0000313" key="1">
    <source>
        <dbReference type="EMBL" id="SMH26540.1"/>
    </source>
</evidence>
<protein>
    <submittedName>
        <fullName evidence="1">Uncharacterized protein</fullName>
    </submittedName>
</protein>
<dbReference type="Proteomes" id="UP000193083">
    <property type="component" value="Unassembled WGS sequence"/>
</dbReference>
<dbReference type="RefSeq" id="WP_176247394.1">
    <property type="nucleotide sequence ID" value="NZ_FXBL01000003.1"/>
</dbReference>
<reference evidence="1 2" key="1">
    <citation type="submission" date="2017-04" db="EMBL/GenBank/DDBJ databases">
        <authorList>
            <person name="Afonso C.L."/>
            <person name="Miller P.J."/>
            <person name="Scott M.A."/>
            <person name="Spackman E."/>
            <person name="Goraichik I."/>
            <person name="Dimitrov K.M."/>
            <person name="Suarez D.L."/>
            <person name="Swayne D.E."/>
        </authorList>
    </citation>
    <scope>NUCLEOTIDE SEQUENCE [LARGE SCALE GENOMIC DNA]</scope>
    <source>
        <strain evidence="1 2">B5P</strain>
    </source>
</reference>
<evidence type="ECO:0000313" key="2">
    <source>
        <dbReference type="Proteomes" id="UP000193083"/>
    </source>
</evidence>
<dbReference type="AlphaFoldDB" id="A0A1X7MNX8"/>
<accession>A0A1X7MNX8</accession>
<dbReference type="EMBL" id="FXBL01000003">
    <property type="protein sequence ID" value="SMH26540.1"/>
    <property type="molecule type" value="Genomic_DNA"/>
</dbReference>
<gene>
    <name evidence="1" type="ORF">SAMN02982922_0311</name>
</gene>
<sequence length="52" mass="5948">MAPLERAVLLRSLGNKFWKILFAADSGPHFQGTRLREGKCLARKQETEIEFS</sequence>
<proteinExistence type="predicted"/>
<organism evidence="1 2">
    <name type="scientific">Mesorhizobium australicum</name>
    <dbReference type="NCBI Taxonomy" id="536018"/>
    <lineage>
        <taxon>Bacteria</taxon>
        <taxon>Pseudomonadati</taxon>
        <taxon>Pseudomonadota</taxon>
        <taxon>Alphaproteobacteria</taxon>
        <taxon>Hyphomicrobiales</taxon>
        <taxon>Phyllobacteriaceae</taxon>
        <taxon>Mesorhizobium</taxon>
    </lineage>
</organism>
<keyword evidence="2" id="KW-1185">Reference proteome</keyword>